<accession>R4V548</accession>
<evidence type="ECO:0000256" key="5">
    <source>
        <dbReference type="SAM" id="Phobius"/>
    </source>
</evidence>
<sequence>MGEQLFETWVYLAEQPLLWLTLTVAAYATAHRVFLASGEFPLLNPVLVAVLLIVATLLVTETDYGVYFDGAQFVHFLLGPATVLLAVPLHAQAQRLARQWLPLAIALVAGSATAIVSTLVIGSLLGLETSTLLSLLPKSATTPIAMGVAEQVGGEPSLAAVFVILTGITGAIAGVPLLRLLGERDADIKGFAIGVAAHGIATARAFQHSERAGAYAGLGMGLNAALTALLVPLIAWIAGLV</sequence>
<dbReference type="GO" id="GO:0016020">
    <property type="term" value="C:membrane"/>
    <property type="evidence" value="ECO:0007669"/>
    <property type="project" value="UniProtKB-SubCell"/>
</dbReference>
<feature type="transmembrane region" description="Helical" evidence="5">
    <location>
        <begin position="158"/>
        <end position="181"/>
    </location>
</feature>
<protein>
    <submittedName>
        <fullName evidence="6">LrgB family protein</fullName>
    </submittedName>
</protein>
<dbReference type="RefSeq" id="WP_016352492.1">
    <property type="nucleotide sequence ID" value="NC_021291.1"/>
</dbReference>
<feature type="transmembrane region" description="Helical" evidence="5">
    <location>
        <begin position="42"/>
        <end position="60"/>
    </location>
</feature>
<dbReference type="OrthoDB" id="9811701at2"/>
<reference evidence="6 7" key="1">
    <citation type="journal article" date="2013" name="Genome Announc.">
        <title>Draft Genome of Spiribacter salinus M19-40, an Abundant Gammaproteobacterium in Aquatic Hypersaline Environments.</title>
        <authorList>
            <person name="Leon M.J."/>
            <person name="Ghai R."/>
            <person name="Fernandez A.B."/>
            <person name="Sanchez-Porro C."/>
            <person name="Rodriguez-Valera F."/>
            <person name="Ventosa A."/>
        </authorList>
    </citation>
    <scope>NUCLEOTIDE SEQUENCE [LARGE SCALE GENOMIC DNA]</scope>
    <source>
        <strain evidence="6">M19-40</strain>
    </source>
</reference>
<feature type="transmembrane region" description="Helical" evidence="5">
    <location>
        <begin position="72"/>
        <end position="91"/>
    </location>
</feature>
<keyword evidence="7" id="KW-1185">Reference proteome</keyword>
<evidence type="ECO:0000256" key="2">
    <source>
        <dbReference type="ARBA" id="ARBA00022692"/>
    </source>
</evidence>
<dbReference type="KEGG" id="ssal:SPISAL_00420"/>
<dbReference type="Pfam" id="PF04172">
    <property type="entry name" value="LrgB"/>
    <property type="match status" value="1"/>
</dbReference>
<evidence type="ECO:0000256" key="4">
    <source>
        <dbReference type="ARBA" id="ARBA00023136"/>
    </source>
</evidence>
<evidence type="ECO:0000313" key="7">
    <source>
        <dbReference type="Proteomes" id="UP000017881"/>
    </source>
</evidence>
<dbReference type="PATRIC" id="fig|1260251.3.peg.84"/>
<dbReference type="HOGENOM" id="CLU_082099_0_1_6"/>
<keyword evidence="3 5" id="KW-1133">Transmembrane helix</keyword>
<evidence type="ECO:0000256" key="3">
    <source>
        <dbReference type="ARBA" id="ARBA00022989"/>
    </source>
</evidence>
<keyword evidence="4 5" id="KW-0472">Membrane</keyword>
<feature type="transmembrane region" description="Helical" evidence="5">
    <location>
        <begin position="103"/>
        <end position="127"/>
    </location>
</feature>
<feature type="transmembrane region" description="Helical" evidence="5">
    <location>
        <begin position="17"/>
        <end position="35"/>
    </location>
</feature>
<dbReference type="eggNOG" id="COG1346">
    <property type="taxonomic scope" value="Bacteria"/>
</dbReference>
<dbReference type="InterPro" id="IPR007300">
    <property type="entry name" value="CidB/LrgB"/>
</dbReference>
<dbReference type="EMBL" id="CP005963">
    <property type="protein sequence ID" value="AGM40185.1"/>
    <property type="molecule type" value="Genomic_DNA"/>
</dbReference>
<name>R4V548_9GAMM</name>
<dbReference type="PANTHER" id="PTHR30249">
    <property type="entry name" value="PUTATIVE SEROTONIN TRANSPORTER"/>
    <property type="match status" value="1"/>
</dbReference>
<organism evidence="6 7">
    <name type="scientific">Spiribacter salinus M19-40</name>
    <dbReference type="NCBI Taxonomy" id="1260251"/>
    <lineage>
        <taxon>Bacteria</taxon>
        <taxon>Pseudomonadati</taxon>
        <taxon>Pseudomonadota</taxon>
        <taxon>Gammaproteobacteria</taxon>
        <taxon>Chromatiales</taxon>
        <taxon>Ectothiorhodospiraceae</taxon>
        <taxon>Spiribacter</taxon>
    </lineage>
</organism>
<evidence type="ECO:0000256" key="1">
    <source>
        <dbReference type="ARBA" id="ARBA00004141"/>
    </source>
</evidence>
<dbReference type="AlphaFoldDB" id="R4V548"/>
<keyword evidence="2 5" id="KW-0812">Transmembrane</keyword>
<proteinExistence type="predicted"/>
<comment type="subcellular location">
    <subcellularLocation>
        <location evidence="1">Membrane</location>
        <topology evidence="1">Multi-pass membrane protein</topology>
    </subcellularLocation>
</comment>
<gene>
    <name evidence="6" type="ORF">SPISAL_00420</name>
</gene>
<evidence type="ECO:0000313" key="6">
    <source>
        <dbReference type="EMBL" id="AGM40185.1"/>
    </source>
</evidence>
<dbReference type="Proteomes" id="UP000017881">
    <property type="component" value="Chromosome"/>
</dbReference>
<feature type="transmembrane region" description="Helical" evidence="5">
    <location>
        <begin position="214"/>
        <end position="238"/>
    </location>
</feature>
<dbReference type="PANTHER" id="PTHR30249:SF0">
    <property type="entry name" value="PLASTIDAL GLYCOLATE_GLYCERATE TRANSLOCATOR 1, CHLOROPLASTIC"/>
    <property type="match status" value="1"/>
</dbReference>